<dbReference type="PANTHER" id="PTHR42723">
    <property type="entry name" value="CHLOROPHYLL SYNTHASE"/>
    <property type="match status" value="1"/>
</dbReference>
<feature type="transmembrane region" description="Helical" evidence="5">
    <location>
        <begin position="81"/>
        <end position="99"/>
    </location>
</feature>
<dbReference type="EMBL" id="CP058560">
    <property type="protein sequence ID" value="QUH22882.1"/>
    <property type="molecule type" value="Genomic_DNA"/>
</dbReference>
<reference evidence="6" key="1">
    <citation type="submission" date="2020-07" db="EMBL/GenBank/DDBJ databases">
        <title>Methanobacterium. sp. MethCan genome.</title>
        <authorList>
            <person name="Postec A."/>
            <person name="Quemeneur M."/>
        </authorList>
    </citation>
    <scope>NUCLEOTIDE SEQUENCE</scope>
    <source>
        <strain evidence="6">MethCAN</strain>
    </source>
</reference>
<accession>A0A8T8K4S5</accession>
<evidence type="ECO:0000313" key="6">
    <source>
        <dbReference type="EMBL" id="QUH22882.1"/>
    </source>
</evidence>
<keyword evidence="3 5" id="KW-1133">Transmembrane helix</keyword>
<feature type="transmembrane region" description="Helical" evidence="5">
    <location>
        <begin position="12"/>
        <end position="33"/>
    </location>
</feature>
<dbReference type="InterPro" id="IPR044878">
    <property type="entry name" value="UbiA_sf"/>
</dbReference>
<keyword evidence="4 5" id="KW-0472">Membrane</keyword>
<gene>
    <name evidence="6" type="ORF">HYG87_03390</name>
</gene>
<dbReference type="InterPro" id="IPR050475">
    <property type="entry name" value="Prenyltransferase_related"/>
</dbReference>
<feature type="transmembrane region" description="Helical" evidence="5">
    <location>
        <begin position="105"/>
        <end position="122"/>
    </location>
</feature>
<dbReference type="NCBIfam" id="NF009523">
    <property type="entry name" value="PRK12884.1"/>
    <property type="match status" value="1"/>
</dbReference>
<feature type="transmembrane region" description="Helical" evidence="5">
    <location>
        <begin position="156"/>
        <end position="176"/>
    </location>
</feature>
<feature type="transmembrane region" description="Helical" evidence="5">
    <location>
        <begin position="129"/>
        <end position="150"/>
    </location>
</feature>
<evidence type="ECO:0000313" key="7">
    <source>
        <dbReference type="Proteomes" id="UP000681041"/>
    </source>
</evidence>
<name>A0A8T8K4S5_9EURY</name>
<dbReference type="InterPro" id="IPR000537">
    <property type="entry name" value="UbiA_prenyltransferase"/>
</dbReference>
<dbReference type="CDD" id="cd13961">
    <property type="entry name" value="PT_UbiA_DGGGPS"/>
    <property type="match status" value="1"/>
</dbReference>
<feature type="transmembrane region" description="Helical" evidence="5">
    <location>
        <begin position="204"/>
        <end position="222"/>
    </location>
</feature>
<dbReference type="PANTHER" id="PTHR42723:SF1">
    <property type="entry name" value="CHLOROPHYLL SYNTHASE, CHLOROPLASTIC"/>
    <property type="match status" value="1"/>
</dbReference>
<dbReference type="Proteomes" id="UP000681041">
    <property type="component" value="Chromosome"/>
</dbReference>
<organism evidence="6 7">
    <name type="scientific">Methanobacterium alkalithermotolerans</name>
    <dbReference type="NCBI Taxonomy" id="2731220"/>
    <lineage>
        <taxon>Archaea</taxon>
        <taxon>Methanobacteriati</taxon>
        <taxon>Methanobacteriota</taxon>
        <taxon>Methanomada group</taxon>
        <taxon>Methanobacteria</taxon>
        <taxon>Methanobacteriales</taxon>
        <taxon>Methanobacteriaceae</taxon>
        <taxon>Methanobacterium</taxon>
    </lineage>
</organism>
<proteinExistence type="predicted"/>
<evidence type="ECO:0000256" key="1">
    <source>
        <dbReference type="ARBA" id="ARBA00004651"/>
    </source>
</evidence>
<dbReference type="GO" id="GO:0016765">
    <property type="term" value="F:transferase activity, transferring alkyl or aryl (other than methyl) groups"/>
    <property type="evidence" value="ECO:0007669"/>
    <property type="project" value="InterPro"/>
</dbReference>
<dbReference type="Pfam" id="PF01040">
    <property type="entry name" value="UbiA"/>
    <property type="match status" value="1"/>
</dbReference>
<evidence type="ECO:0000256" key="5">
    <source>
        <dbReference type="SAM" id="Phobius"/>
    </source>
</evidence>
<sequence length="280" mass="31037">MILKPVVTLFRLDLSLAAGICVIVGEIVALGQIPPLNQIIMGFAAGFFISSSSLILNDYFDMESDKINAPHRPLPSGRIRPSQIIVLFIITTLIGLIIASLISNLAFFVAAIFWATGFLYNWKLKRTGLPGNLMVSSSVAITFIFGGIVVENPWNIFIWLFSAIAFFIDLGEEIIFDALDMLGDKKINSHSIALKYGQEKAFKISYILFSLVVFISFIPLIVGGLGRSYLAMILIMNTIIVFSIFKILKTPDKDQKRKYARFIYLGASLGLLVFIIGQLI</sequence>
<feature type="transmembrane region" description="Helical" evidence="5">
    <location>
        <begin position="39"/>
        <end position="60"/>
    </location>
</feature>
<dbReference type="GO" id="GO:0005886">
    <property type="term" value="C:plasma membrane"/>
    <property type="evidence" value="ECO:0007669"/>
    <property type="project" value="UniProtKB-SubCell"/>
</dbReference>
<dbReference type="OrthoDB" id="11851at2157"/>
<dbReference type="Gene3D" id="1.20.120.1780">
    <property type="entry name" value="UbiA prenyltransferase"/>
    <property type="match status" value="1"/>
</dbReference>
<protein>
    <submittedName>
        <fullName evidence="6">UbiA family prenyltransferase</fullName>
    </submittedName>
</protein>
<dbReference type="AlphaFoldDB" id="A0A8T8K4S5"/>
<dbReference type="KEGG" id="meme:HYG87_03390"/>
<keyword evidence="7" id="KW-1185">Reference proteome</keyword>
<evidence type="ECO:0000256" key="4">
    <source>
        <dbReference type="ARBA" id="ARBA00023136"/>
    </source>
</evidence>
<dbReference type="GeneID" id="64819777"/>
<keyword evidence="2 5" id="KW-0812">Transmembrane</keyword>
<dbReference type="RefSeq" id="WP_211533827.1">
    <property type="nucleotide sequence ID" value="NZ_CP058560.1"/>
</dbReference>
<dbReference type="Gene3D" id="1.10.357.140">
    <property type="entry name" value="UbiA prenyltransferase"/>
    <property type="match status" value="1"/>
</dbReference>
<feature type="transmembrane region" description="Helical" evidence="5">
    <location>
        <begin position="228"/>
        <end position="248"/>
    </location>
</feature>
<evidence type="ECO:0000256" key="3">
    <source>
        <dbReference type="ARBA" id="ARBA00022989"/>
    </source>
</evidence>
<evidence type="ECO:0000256" key="2">
    <source>
        <dbReference type="ARBA" id="ARBA00022692"/>
    </source>
</evidence>
<comment type="subcellular location">
    <subcellularLocation>
        <location evidence="1">Cell membrane</location>
        <topology evidence="1">Multi-pass membrane protein</topology>
    </subcellularLocation>
</comment>
<feature type="transmembrane region" description="Helical" evidence="5">
    <location>
        <begin position="260"/>
        <end position="279"/>
    </location>
</feature>